<dbReference type="Gene3D" id="3.30.559.10">
    <property type="entry name" value="Chloramphenicol acetyltransferase-like domain"/>
    <property type="match status" value="1"/>
</dbReference>
<keyword evidence="3" id="KW-1185">Reference proteome</keyword>
<evidence type="ECO:0000313" key="3">
    <source>
        <dbReference type="Proteomes" id="UP000324897"/>
    </source>
</evidence>
<dbReference type="GO" id="GO:0016747">
    <property type="term" value="F:acyltransferase activity, transferring groups other than amino-acyl groups"/>
    <property type="evidence" value="ECO:0007669"/>
    <property type="project" value="UniProtKB-ARBA"/>
</dbReference>
<dbReference type="EMBL" id="RWGY01000013">
    <property type="protein sequence ID" value="TVU24304.1"/>
    <property type="molecule type" value="Genomic_DNA"/>
</dbReference>
<reference evidence="2 3" key="1">
    <citation type="journal article" date="2019" name="Sci. Rep.">
        <title>A high-quality genome of Eragrostis curvula grass provides insights into Poaceae evolution and supports new strategies to enhance forage quality.</title>
        <authorList>
            <person name="Carballo J."/>
            <person name="Santos B.A.C.M."/>
            <person name="Zappacosta D."/>
            <person name="Garbus I."/>
            <person name="Selva J.P."/>
            <person name="Gallo C.A."/>
            <person name="Diaz A."/>
            <person name="Albertini E."/>
            <person name="Caccamo M."/>
            <person name="Echenique V."/>
        </authorList>
    </citation>
    <scope>NUCLEOTIDE SEQUENCE [LARGE SCALE GENOMIC DNA]</scope>
    <source>
        <strain evidence="3">cv. Victoria</strain>
        <tissue evidence="2">Leaf</tissue>
    </source>
</reference>
<accession>A0A5J9ULI2</accession>
<dbReference type="Proteomes" id="UP000324897">
    <property type="component" value="Chromosome 2"/>
</dbReference>
<dbReference type="AlphaFoldDB" id="A0A5J9ULI2"/>
<feature type="region of interest" description="Disordered" evidence="1">
    <location>
        <begin position="1"/>
        <end position="72"/>
    </location>
</feature>
<organism evidence="2 3">
    <name type="scientific">Eragrostis curvula</name>
    <name type="common">weeping love grass</name>
    <dbReference type="NCBI Taxonomy" id="38414"/>
    <lineage>
        <taxon>Eukaryota</taxon>
        <taxon>Viridiplantae</taxon>
        <taxon>Streptophyta</taxon>
        <taxon>Embryophyta</taxon>
        <taxon>Tracheophyta</taxon>
        <taxon>Spermatophyta</taxon>
        <taxon>Magnoliopsida</taxon>
        <taxon>Liliopsida</taxon>
        <taxon>Poales</taxon>
        <taxon>Poaceae</taxon>
        <taxon>PACMAD clade</taxon>
        <taxon>Chloridoideae</taxon>
        <taxon>Eragrostideae</taxon>
        <taxon>Eragrostidinae</taxon>
        <taxon>Eragrostis</taxon>
    </lineage>
</organism>
<comment type="caution">
    <text evidence="2">The sequence shown here is derived from an EMBL/GenBank/DDBJ whole genome shotgun (WGS) entry which is preliminary data.</text>
</comment>
<proteinExistence type="predicted"/>
<dbReference type="InterPro" id="IPR023213">
    <property type="entry name" value="CAT-like_dom_sf"/>
</dbReference>
<gene>
    <name evidence="2" type="ORF">EJB05_26732</name>
</gene>
<evidence type="ECO:0000313" key="2">
    <source>
        <dbReference type="EMBL" id="TVU24304.1"/>
    </source>
</evidence>
<dbReference type="OrthoDB" id="671439at2759"/>
<name>A0A5J9ULI2_9POAL</name>
<protein>
    <submittedName>
        <fullName evidence="2">Uncharacterized protein</fullName>
    </submittedName>
</protein>
<sequence>MQHVPVHGGAPVAVHDQGARARRRLNHDPQGRRRRARAHARPDGAGGVHRQRPAVGAAGRHRWRAPEEAAQPRAELVSRAVARVDYGYFRSFIDFASSGAVEEERLVLTTDPAKMVHCPDVEVYSQMGIPLYDLDFGRRGWEV</sequence>
<feature type="non-terminal residue" evidence="2">
    <location>
        <position position="1"/>
    </location>
</feature>
<evidence type="ECO:0000256" key="1">
    <source>
        <dbReference type="SAM" id="MobiDB-lite"/>
    </source>
</evidence>
<dbReference type="Gramene" id="TVU24304">
    <property type="protein sequence ID" value="TVU24304"/>
    <property type="gene ID" value="EJB05_26732"/>
</dbReference>